<dbReference type="WBParaSite" id="JU765_v2.g588.t1">
    <property type="protein sequence ID" value="JU765_v2.g588.t1"/>
    <property type="gene ID" value="JU765_v2.g588"/>
</dbReference>
<proteinExistence type="predicted"/>
<dbReference type="Proteomes" id="UP000887576">
    <property type="component" value="Unplaced"/>
</dbReference>
<accession>A0AC34RD24</accession>
<evidence type="ECO:0000313" key="2">
    <source>
        <dbReference type="WBParaSite" id="JU765_v2.g588.t1"/>
    </source>
</evidence>
<sequence>IKEKDQTVLVYCWLELYWKDEFLTWNPAEFGGVEKIHVPASRLWKPDILVYNNANMNVKDNELDTFAIVNHRGDVILFRSMITDVTCEFSYRLKDFPFDQQVCFLTFASWSYDGSKIRLVPVNGTDNLELYIPNTEWKLTDFAVKVYEKMYDCCPNAPFIDITYFFALKRSPS</sequence>
<evidence type="ECO:0000313" key="1">
    <source>
        <dbReference type="Proteomes" id="UP000887576"/>
    </source>
</evidence>
<protein>
    <submittedName>
        <fullName evidence="2">Neurotransmitter-gated ion-channel ligand-binding domain-containing protein</fullName>
    </submittedName>
</protein>
<name>A0AC34RD24_9BILA</name>
<organism evidence="1 2">
    <name type="scientific">Panagrolaimus sp. JU765</name>
    <dbReference type="NCBI Taxonomy" id="591449"/>
    <lineage>
        <taxon>Eukaryota</taxon>
        <taxon>Metazoa</taxon>
        <taxon>Ecdysozoa</taxon>
        <taxon>Nematoda</taxon>
        <taxon>Chromadorea</taxon>
        <taxon>Rhabditida</taxon>
        <taxon>Tylenchina</taxon>
        <taxon>Panagrolaimomorpha</taxon>
        <taxon>Panagrolaimoidea</taxon>
        <taxon>Panagrolaimidae</taxon>
        <taxon>Panagrolaimus</taxon>
    </lineage>
</organism>
<reference evidence="2" key="1">
    <citation type="submission" date="2022-11" db="UniProtKB">
        <authorList>
            <consortium name="WormBaseParasite"/>
        </authorList>
    </citation>
    <scope>IDENTIFICATION</scope>
</reference>